<feature type="transmembrane region" description="Helical" evidence="1">
    <location>
        <begin position="290"/>
        <end position="313"/>
    </location>
</feature>
<feature type="transmembrane region" description="Helical" evidence="1">
    <location>
        <begin position="111"/>
        <end position="133"/>
    </location>
</feature>
<dbReference type="RefSeq" id="XP_067543962.1">
    <property type="nucleotide sequence ID" value="XM_067688774.1"/>
</dbReference>
<feature type="transmembrane region" description="Helical" evidence="1">
    <location>
        <begin position="153"/>
        <end position="176"/>
    </location>
</feature>
<evidence type="ECO:0000313" key="3">
    <source>
        <dbReference type="Proteomes" id="UP000185944"/>
    </source>
</evidence>
<proteinExistence type="predicted"/>
<evidence type="ECO:0000256" key="1">
    <source>
        <dbReference type="SAM" id="Phobius"/>
    </source>
</evidence>
<dbReference type="VEuPathDB" id="MicrosporidiaDB:NEDG_01356"/>
<dbReference type="EMBL" id="LTDL01000041">
    <property type="protein sequence ID" value="OAG29283.1"/>
    <property type="molecule type" value="Genomic_DNA"/>
</dbReference>
<keyword evidence="3" id="KW-1185">Reference proteome</keyword>
<dbReference type="GeneID" id="93647706"/>
<feature type="transmembrane region" description="Helical" evidence="1">
    <location>
        <begin position="196"/>
        <end position="218"/>
    </location>
</feature>
<name>A0A177EBF5_9MICR</name>
<dbReference type="Proteomes" id="UP000185944">
    <property type="component" value="Unassembled WGS sequence"/>
</dbReference>
<gene>
    <name evidence="2" type="ORF">NEDG_01356</name>
</gene>
<comment type="caution">
    <text evidence="2">The sequence shown here is derived from an EMBL/GenBank/DDBJ whole genome shotgun (WGS) entry which is preliminary data.</text>
</comment>
<keyword evidence="1" id="KW-1133">Transmembrane helix</keyword>
<evidence type="ECO:0000313" key="2">
    <source>
        <dbReference type="EMBL" id="OAG29283.1"/>
    </source>
</evidence>
<feature type="transmembrane region" description="Helical" evidence="1">
    <location>
        <begin position="238"/>
        <end position="262"/>
    </location>
</feature>
<dbReference type="OrthoDB" id="2189380at2759"/>
<organism evidence="2 3">
    <name type="scientific">Nematocida displodere</name>
    <dbReference type="NCBI Taxonomy" id="1805483"/>
    <lineage>
        <taxon>Eukaryota</taxon>
        <taxon>Fungi</taxon>
        <taxon>Fungi incertae sedis</taxon>
        <taxon>Microsporidia</taxon>
        <taxon>Nematocida</taxon>
    </lineage>
</organism>
<keyword evidence="1" id="KW-0472">Membrane</keyword>
<protein>
    <submittedName>
        <fullName evidence="2">Uncharacterized protein</fullName>
    </submittedName>
</protein>
<dbReference type="AlphaFoldDB" id="A0A177EBF5"/>
<accession>A0A177EBF5</accession>
<reference evidence="2 3" key="1">
    <citation type="submission" date="2016-02" db="EMBL/GenBank/DDBJ databases">
        <title>Discovery of a natural microsporidian pathogen with a broad tissue tropism in Caenorhabditis elegans.</title>
        <authorList>
            <person name="Luallen R.J."/>
            <person name="Reinke A.W."/>
            <person name="Tong L."/>
            <person name="Botts M.R."/>
            <person name="Felix M.-A."/>
            <person name="Troemel E.R."/>
        </authorList>
    </citation>
    <scope>NUCLEOTIDE SEQUENCE [LARGE SCALE GENOMIC DNA]</scope>
    <source>
        <strain evidence="2 3">JUm2807</strain>
    </source>
</reference>
<sequence>MSQDNTVSTVVNRLRTGNFAGAELVHGIWKEYKGEIVPIVNDGVSEEAKKFYGELGTMGFIPLVRDALLFIPEVIRNLVYVGHMELLYVVGIFHFLFMYRAYSKRIARHRISILGPLIMDAGVIIPFVLVFIIEGAMDAGVRMSGEDYVMMSWVYLILAMAIAVLPRILMSSLVSFSELGDKVFWWVRVRVTKNGLISYGIGLITTIVLALGFAIVFYSGSMSYQFMISEGTSKAPYWNMYMAKCYSGLISLGIARCIFLFAERALEVAEISGNVIFDGNAEVVHKQTQIMVITSYLFIVIGAVSFLSTYYTVGEAFGDTRLVKDIGYLFSGLCALVKDPIRLFKAVFGILYTRIFG</sequence>
<feature type="transmembrane region" description="Helical" evidence="1">
    <location>
        <begin position="78"/>
        <end position="99"/>
    </location>
</feature>
<keyword evidence="1" id="KW-0812">Transmembrane</keyword>